<evidence type="ECO:0000313" key="5">
    <source>
        <dbReference type="EMBL" id="GAA4565642.1"/>
    </source>
</evidence>
<feature type="domain" description="UvrD-like helicase C-terminal" evidence="4">
    <location>
        <begin position="1021"/>
        <end position="1068"/>
    </location>
</feature>
<keyword evidence="1" id="KW-0547">Nucleotide-binding</keyword>
<dbReference type="InterPro" id="IPR027417">
    <property type="entry name" value="P-loop_NTPase"/>
</dbReference>
<protein>
    <recommendedName>
        <fullName evidence="4">UvrD-like helicase C-terminal domain-containing protein</fullName>
    </recommendedName>
</protein>
<organism evidence="5 6">
    <name type="scientific">Micromonospora coerulea</name>
    <dbReference type="NCBI Taxonomy" id="47856"/>
    <lineage>
        <taxon>Bacteria</taxon>
        <taxon>Bacillati</taxon>
        <taxon>Actinomycetota</taxon>
        <taxon>Actinomycetes</taxon>
        <taxon>Micromonosporales</taxon>
        <taxon>Micromonosporaceae</taxon>
        <taxon>Micromonospora</taxon>
    </lineage>
</organism>
<dbReference type="EMBL" id="BAABGU010000005">
    <property type="protein sequence ID" value="GAA4565642.1"/>
    <property type="molecule type" value="Genomic_DNA"/>
</dbReference>
<dbReference type="Gene3D" id="3.40.50.300">
    <property type="entry name" value="P-loop containing nucleotide triphosphate hydrolases"/>
    <property type="match status" value="2"/>
</dbReference>
<dbReference type="InterPro" id="IPR027785">
    <property type="entry name" value="UvrD-like_helicase_C"/>
</dbReference>
<feature type="region of interest" description="Disordered" evidence="3">
    <location>
        <begin position="1243"/>
        <end position="1266"/>
    </location>
</feature>
<dbReference type="PANTHER" id="PTHR43788">
    <property type="entry name" value="DNA2/NAM7 HELICASE FAMILY MEMBER"/>
    <property type="match status" value="1"/>
</dbReference>
<evidence type="ECO:0000256" key="1">
    <source>
        <dbReference type="ARBA" id="ARBA00022741"/>
    </source>
</evidence>
<name>A0ABP8SDE8_9ACTN</name>
<keyword evidence="2" id="KW-0067">ATP-binding</keyword>
<dbReference type="Proteomes" id="UP001500307">
    <property type="component" value="Unassembled WGS sequence"/>
</dbReference>
<dbReference type="CDD" id="cd17933">
    <property type="entry name" value="DEXSc_RecD-like"/>
    <property type="match status" value="1"/>
</dbReference>
<dbReference type="Pfam" id="PF13538">
    <property type="entry name" value="UvrD_C_2"/>
    <property type="match status" value="1"/>
</dbReference>
<evidence type="ECO:0000256" key="3">
    <source>
        <dbReference type="SAM" id="MobiDB-lite"/>
    </source>
</evidence>
<proteinExistence type="predicted"/>
<accession>A0ABP8SDE8</accession>
<dbReference type="CDD" id="cd18809">
    <property type="entry name" value="SF1_C_RecD"/>
    <property type="match status" value="1"/>
</dbReference>
<dbReference type="PANTHER" id="PTHR43788:SF6">
    <property type="entry name" value="DNA HELICASE B"/>
    <property type="match status" value="1"/>
</dbReference>
<reference evidence="6" key="1">
    <citation type="journal article" date="2019" name="Int. J. Syst. Evol. Microbiol.">
        <title>The Global Catalogue of Microorganisms (GCM) 10K type strain sequencing project: providing services to taxonomists for standard genome sequencing and annotation.</title>
        <authorList>
            <consortium name="The Broad Institute Genomics Platform"/>
            <consortium name="The Broad Institute Genome Sequencing Center for Infectious Disease"/>
            <person name="Wu L."/>
            <person name="Ma J."/>
        </authorList>
    </citation>
    <scope>NUCLEOTIDE SEQUENCE [LARGE SCALE GENOMIC DNA]</scope>
    <source>
        <strain evidence="6">JCM 3175</strain>
    </source>
</reference>
<sequence length="1266" mass="139143">MSGGLHLSVRVPWHDSGWAGTVCNRPLDNTSCVLLKNIGEHRDDEYEATHADKLLDLVNPNRVPCVSERGSFMSPHSYQLIKEHPYRFSPALKGRLQPTPVTVPAYGVHATPYFWLHRDNVAEVLRATDVEYREELEELVNDTLKFKPQWIIHGENQRALITRFFADVEPGNGLVFFYLKHSPFTAAGTSGGRSLLVGAARITDIDLPSAWKTTGSTPFPNHMWETNVRHSLRPDGKEGVLLPMAELAALDLDPDELGDALAWAPEYGSREFMYVTEHVSDDTAIAALERLYRAAERCLDLGLDVPRVSMDWLSERIAELWTMRGPAPGLGAVLEALSVPHGPVVARAIARQTPEGVDPWDFLGQAMEEPAKLGPELAKKLSGTPRKVWRKLPDEKLRFLKLLTRFNLTVAQADALLTGGTEIDLSHEELLEDPYHAFTCLLGGPAEVAFDVIDRGCFPEASVRAAFPLEEPSAMVDAADERRAQALLTAVAEEAAAYGDTVVPLGRMLDAIQERPLVEPCPLTEDVLEAHELHPSDLSYDEESPYWPPVCGTALADGSPAFKLTRLETTSRMIRATVEEQLARMRHQVPGEVRAVLESALPDYNSNDADDIAAEERARVEKTAALTELFAAPLSVLNGRAGTGKTTLIRALANHPDVHGGGVLLLAPTGKARVQLTKKVGSPAQTLAQFLGKYGRYDRDTGAYLMDSSRPKAPRFGTVIVDESSMLTEEQLAALLDALRPPDRLILVGDPRQLPPIGAGRPFVDLIARLTREAKVPAFPRVTSGYAELTVLRRQSGQVRDDLMLAGWFAGDEIPEGFEEVWHRLRNGAAMKTLSARPWEAARPEQAIDAALAEELDISGPKATAKFELSYGGRENGPWVNFPTGKDGAGERSEAWQILSPTRTSPWGTIEVNRRLKRKYRGKALKDALRSSYERTVPAPIGAEQIVLGDKVLNNQNKTKKAWPVVLDALNYVANGEIGVVVGQISKKGSPPKYTHIEFSSQVGSRYSYASSNEDDPALELAWAITVHKAQGSEFGRVFVLLPGSSRRLSRELLYTALTRQKEKVVLLHERPIDELFELTRSTGSETARRLTDLFAAPAPREVLLPDGTAAGVLDTNLIHVTSNGILVRSKNEVIIAGILEDLVPGGWEYEKPFGAGEVTRFPDFTIVSSDGRPVYWEHLGMLDNPQYEAAWERKRAWYREQGVLPHDEGGGPTGTLIWTDDRDGVDVPAWTELARSVLGTGTSGVRVPTRRAAKKAAPAAARTPN</sequence>
<dbReference type="InterPro" id="IPR050534">
    <property type="entry name" value="Coronavir_polyprotein_1ab"/>
</dbReference>
<evidence type="ECO:0000259" key="4">
    <source>
        <dbReference type="Pfam" id="PF13538"/>
    </source>
</evidence>
<dbReference type="SUPFAM" id="SSF52540">
    <property type="entry name" value="P-loop containing nucleoside triphosphate hydrolases"/>
    <property type="match status" value="2"/>
</dbReference>
<comment type="caution">
    <text evidence="5">The sequence shown here is derived from an EMBL/GenBank/DDBJ whole genome shotgun (WGS) entry which is preliminary data.</text>
</comment>
<keyword evidence="6" id="KW-1185">Reference proteome</keyword>
<evidence type="ECO:0000313" key="6">
    <source>
        <dbReference type="Proteomes" id="UP001500307"/>
    </source>
</evidence>
<dbReference type="RefSeq" id="WP_346117289.1">
    <property type="nucleotide sequence ID" value="NZ_BAABGU010000005.1"/>
</dbReference>
<dbReference type="Pfam" id="PF13604">
    <property type="entry name" value="AAA_30"/>
    <property type="match status" value="1"/>
</dbReference>
<gene>
    <name evidence="5" type="ORF">GCM10023176_14220</name>
</gene>
<dbReference type="Gene3D" id="2.30.30.940">
    <property type="match status" value="1"/>
</dbReference>
<evidence type="ECO:0000256" key="2">
    <source>
        <dbReference type="ARBA" id="ARBA00022840"/>
    </source>
</evidence>
<feature type="compositionally biased region" description="Low complexity" evidence="3">
    <location>
        <begin position="1256"/>
        <end position="1266"/>
    </location>
</feature>